<evidence type="ECO:0000256" key="9">
    <source>
        <dbReference type="SAM" id="SignalP"/>
    </source>
</evidence>
<keyword evidence="4" id="KW-0375">Hydrogen ion transport</keyword>
<keyword evidence="6 10" id="KW-0496">Mitochondrion</keyword>
<keyword evidence="2" id="KW-0813">Transport</keyword>
<feature type="signal peptide" evidence="9">
    <location>
        <begin position="1"/>
        <end position="17"/>
    </location>
</feature>
<proteinExistence type="predicted"/>
<dbReference type="GO" id="GO:0015078">
    <property type="term" value="F:proton transmembrane transporter activity"/>
    <property type="evidence" value="ECO:0007669"/>
    <property type="project" value="InterPro"/>
</dbReference>
<comment type="subcellular location">
    <subcellularLocation>
        <location evidence="1">Mitochondrion membrane</location>
    </subcellularLocation>
</comment>
<dbReference type="GO" id="GO:0015986">
    <property type="term" value="P:proton motive force-driven ATP synthesis"/>
    <property type="evidence" value="ECO:0007669"/>
    <property type="project" value="InterPro"/>
</dbReference>
<dbReference type="GO" id="GO:0031966">
    <property type="term" value="C:mitochondrial membrane"/>
    <property type="evidence" value="ECO:0007669"/>
    <property type="project" value="UniProtKB-SubCell"/>
</dbReference>
<evidence type="ECO:0000313" key="10">
    <source>
        <dbReference type="EMBL" id="KAK5574400.1"/>
    </source>
</evidence>
<geneLocation type="mitochondrion" evidence="10"/>
<organism evidence="10 11">
    <name type="scientific">Dictyostelium firmibasis</name>
    <dbReference type="NCBI Taxonomy" id="79012"/>
    <lineage>
        <taxon>Eukaryota</taxon>
        <taxon>Amoebozoa</taxon>
        <taxon>Evosea</taxon>
        <taxon>Eumycetozoa</taxon>
        <taxon>Dictyostelia</taxon>
        <taxon>Dictyosteliales</taxon>
        <taxon>Dictyosteliaceae</taxon>
        <taxon>Dictyostelium</taxon>
    </lineage>
</organism>
<keyword evidence="9" id="KW-0732">Signal</keyword>
<evidence type="ECO:0000256" key="2">
    <source>
        <dbReference type="ARBA" id="ARBA00022448"/>
    </source>
</evidence>
<evidence type="ECO:0000256" key="4">
    <source>
        <dbReference type="ARBA" id="ARBA00022781"/>
    </source>
</evidence>
<keyword evidence="8" id="KW-1133">Transmembrane helix</keyword>
<dbReference type="InterPro" id="IPR008688">
    <property type="entry name" value="ATP_synth_Bsub_B/MI25"/>
</dbReference>
<protein>
    <submittedName>
        <fullName evidence="10">Uncharacterized protein</fullName>
    </submittedName>
</protein>
<dbReference type="GO" id="GO:0045259">
    <property type="term" value="C:proton-transporting ATP synthase complex"/>
    <property type="evidence" value="ECO:0007669"/>
    <property type="project" value="UniProtKB-KW"/>
</dbReference>
<reference evidence="10 11" key="1">
    <citation type="submission" date="2023-11" db="EMBL/GenBank/DDBJ databases">
        <title>Dfirmibasis_genome.</title>
        <authorList>
            <person name="Edelbroek B."/>
            <person name="Kjellin J."/>
            <person name="Jerlstrom-Hultqvist J."/>
            <person name="Soderbom F."/>
        </authorList>
    </citation>
    <scope>NUCLEOTIDE SEQUENCE [LARGE SCALE GENOMIC DNA]</scope>
    <source>
        <strain evidence="10 11">TNS-C-14</strain>
    </source>
</reference>
<evidence type="ECO:0000313" key="11">
    <source>
        <dbReference type="Proteomes" id="UP001344447"/>
    </source>
</evidence>
<dbReference type="EMBL" id="JAVFKY010000009">
    <property type="protein sequence ID" value="KAK5574400.1"/>
    <property type="molecule type" value="Genomic_DNA"/>
</dbReference>
<evidence type="ECO:0000256" key="5">
    <source>
        <dbReference type="ARBA" id="ARBA00023065"/>
    </source>
</evidence>
<keyword evidence="8" id="KW-0812">Transmembrane</keyword>
<evidence type="ECO:0000256" key="7">
    <source>
        <dbReference type="ARBA" id="ARBA00023136"/>
    </source>
</evidence>
<keyword evidence="7 8" id="KW-0472">Membrane</keyword>
<dbReference type="AlphaFoldDB" id="A0AAN7YUU7"/>
<evidence type="ECO:0000256" key="8">
    <source>
        <dbReference type="SAM" id="Phobius"/>
    </source>
</evidence>
<keyword evidence="5" id="KW-0406">Ion transport</keyword>
<accession>A0AAN7YUU7</accession>
<evidence type="ECO:0000256" key="3">
    <source>
        <dbReference type="ARBA" id="ARBA00022547"/>
    </source>
</evidence>
<name>A0AAN7YUU7_9MYCE</name>
<keyword evidence="3" id="KW-0138">CF(0)</keyword>
<dbReference type="Proteomes" id="UP001344447">
    <property type="component" value="Unassembled WGS sequence"/>
</dbReference>
<evidence type="ECO:0000256" key="6">
    <source>
        <dbReference type="ARBA" id="ARBA00023128"/>
    </source>
</evidence>
<feature type="transmembrane region" description="Helical" evidence="8">
    <location>
        <begin position="27"/>
        <end position="44"/>
    </location>
</feature>
<keyword evidence="11" id="KW-1185">Reference proteome</keyword>
<feature type="chain" id="PRO_5042927362" evidence="9">
    <location>
        <begin position="18"/>
        <end position="144"/>
    </location>
</feature>
<comment type="caution">
    <text evidence="10">The sequence shown here is derived from an EMBL/GenBank/DDBJ whole genome shotgun (WGS) entry which is preliminary data.</text>
</comment>
<gene>
    <name evidence="10" type="ORF">RB653_011181</name>
</gene>
<evidence type="ECO:0000256" key="1">
    <source>
        <dbReference type="ARBA" id="ARBA00004325"/>
    </source>
</evidence>
<sequence length="144" mass="16334">MIVNVILGLILIIGLIAKEEIALNEELVISISFIITIMIIKTMIKDSANDAFKSRAEEQENEFLTQGKKVIHIYSQLITYAKGLLETTIIDNTLVYAETMHFAKEGIKTQQLSNKVASFIDLKLKNYSNIMLTEVMQKEIQVKK</sequence>
<dbReference type="Pfam" id="PF05405">
    <property type="entry name" value="Mt_ATP-synt_B"/>
    <property type="match status" value="1"/>
</dbReference>